<name>A0A5J5KXL4_9MICC</name>
<sequence length="160" mass="18096">MAVQTEFDVKFSCGHRETRDLSDRPAGKRKGFASWLAKGECLECWKKSKQKEELGSRREAAAADAKKMGLPELDGSEQQLLWAPLFRDSLIKHAHEDLCRGEDPVMSEDEFEDRIMKHARAITRAGWWMDQADAESQDLEELVSTALDDEDAVNGCENPL</sequence>
<dbReference type="AlphaFoldDB" id="A0A5J5KXL4"/>
<accession>A0A5J5KXL4</accession>
<feature type="region of interest" description="Disordered" evidence="1">
    <location>
        <begin position="50"/>
        <end position="70"/>
    </location>
</feature>
<dbReference type="EMBL" id="SZWF01000009">
    <property type="protein sequence ID" value="KAA9394158.1"/>
    <property type="molecule type" value="Genomic_DNA"/>
</dbReference>
<evidence type="ECO:0000256" key="1">
    <source>
        <dbReference type="SAM" id="MobiDB-lite"/>
    </source>
</evidence>
<keyword evidence="3" id="KW-1185">Reference proteome</keyword>
<comment type="caution">
    <text evidence="2">The sequence shown here is derived from an EMBL/GenBank/DDBJ whole genome shotgun (WGS) entry which is preliminary data.</text>
</comment>
<dbReference type="RefSeq" id="WP_158033891.1">
    <property type="nucleotide sequence ID" value="NZ_ML708617.1"/>
</dbReference>
<dbReference type="Proteomes" id="UP000325957">
    <property type="component" value="Unassembled WGS sequence"/>
</dbReference>
<organism evidence="2 3">
    <name type="scientific">Kocuria coralli</name>
    <dbReference type="NCBI Taxonomy" id="1461025"/>
    <lineage>
        <taxon>Bacteria</taxon>
        <taxon>Bacillati</taxon>
        <taxon>Actinomycetota</taxon>
        <taxon>Actinomycetes</taxon>
        <taxon>Micrococcales</taxon>
        <taxon>Micrococcaceae</taxon>
        <taxon>Kocuria</taxon>
    </lineage>
</organism>
<reference evidence="2 3" key="1">
    <citation type="submission" date="2019-05" db="EMBL/GenBank/DDBJ databases">
        <title>Kocuria coralli sp. nov., a novel actinobacterium isolated from coral reef seawater.</title>
        <authorList>
            <person name="Li J."/>
        </authorList>
    </citation>
    <scope>NUCLEOTIDE SEQUENCE [LARGE SCALE GENOMIC DNA]</scope>
    <source>
        <strain evidence="2 3">SCSIO 13007</strain>
    </source>
</reference>
<evidence type="ECO:0000313" key="2">
    <source>
        <dbReference type="EMBL" id="KAA9394158.1"/>
    </source>
</evidence>
<proteinExistence type="predicted"/>
<dbReference type="OrthoDB" id="4993002at2"/>
<protein>
    <submittedName>
        <fullName evidence="2">Uncharacterized protein</fullName>
    </submittedName>
</protein>
<evidence type="ECO:0000313" key="3">
    <source>
        <dbReference type="Proteomes" id="UP000325957"/>
    </source>
</evidence>
<gene>
    <name evidence="2" type="ORF">FCK90_08555</name>
</gene>
<feature type="compositionally biased region" description="Basic and acidic residues" evidence="1">
    <location>
        <begin position="50"/>
        <end position="69"/>
    </location>
</feature>